<dbReference type="InterPro" id="IPR011043">
    <property type="entry name" value="Gal_Oxase/kelch_b-propeller"/>
</dbReference>
<dbReference type="Gene3D" id="1.20.1280.50">
    <property type="match status" value="1"/>
</dbReference>
<dbReference type="InterPro" id="IPR055290">
    <property type="entry name" value="At3g26010-like"/>
</dbReference>
<evidence type="ECO:0000259" key="1">
    <source>
        <dbReference type="PROSITE" id="PS50181"/>
    </source>
</evidence>
<dbReference type="AlphaFoldDB" id="A0ABC8W3X9"/>
<proteinExistence type="predicted"/>
<dbReference type="CDD" id="cd22157">
    <property type="entry name" value="F-box_AtFBW1-like"/>
    <property type="match status" value="1"/>
</dbReference>
<dbReference type="InterPro" id="IPR036047">
    <property type="entry name" value="F-box-like_dom_sf"/>
</dbReference>
<feature type="domain" description="F-box" evidence="1">
    <location>
        <begin position="1"/>
        <end position="44"/>
    </location>
</feature>
<evidence type="ECO:0000313" key="2">
    <source>
        <dbReference type="EMBL" id="CAL4902123.1"/>
    </source>
</evidence>
<dbReference type="SMART" id="SM00256">
    <property type="entry name" value="FBOX"/>
    <property type="match status" value="1"/>
</dbReference>
<reference evidence="3" key="1">
    <citation type="submission" date="2024-06" db="EMBL/GenBank/DDBJ databases">
        <authorList>
            <person name="Ryan C."/>
        </authorList>
    </citation>
    <scope>NUCLEOTIDE SEQUENCE [LARGE SCALE GENOMIC DNA]</scope>
</reference>
<accession>A0ABC8W3X9</accession>
<dbReference type="NCBIfam" id="TIGR01640">
    <property type="entry name" value="F_box_assoc_1"/>
    <property type="match status" value="1"/>
</dbReference>
<dbReference type="InterPro" id="IPR013187">
    <property type="entry name" value="F-box-assoc_dom_typ3"/>
</dbReference>
<dbReference type="Proteomes" id="UP001497457">
    <property type="component" value="Chromosome 11b"/>
</dbReference>
<dbReference type="PANTHER" id="PTHR35546">
    <property type="entry name" value="F-BOX PROTEIN INTERACTION DOMAIN PROTEIN-RELATED"/>
    <property type="match status" value="1"/>
</dbReference>
<dbReference type="PANTHER" id="PTHR35546:SF80">
    <property type="entry name" value="F-BOX DOMAIN CONTAINING PROTEIN EXPRESSED"/>
    <property type="match status" value="1"/>
</dbReference>
<gene>
    <name evidence="2" type="ORF">URODEC1_LOCUS9766</name>
</gene>
<dbReference type="InterPro" id="IPR001810">
    <property type="entry name" value="F-box_dom"/>
</dbReference>
<dbReference type="SUPFAM" id="SSF81383">
    <property type="entry name" value="F-box domain"/>
    <property type="match status" value="1"/>
</dbReference>
<sequence length="340" mass="39130">MSRLPDDLIAEILARVPYRSLCRFKCVSRSWLALCSDDRVLSKCPQTLSGFFYNDHVFYDGGAIPRFARTSRAMYVVDSCNGLLVCDRRNMRAHVGSRYIVCNPATEKWIELPNLEPMKRLRPAIRLGFDPAVSPHFRVFFVVHAPDDLHMGDEVMGVQIYSSETRGWTYRQSEWGDEGIVRDDSRSAFFNGALHLTSLDSLFSIVTVDTDGKTWSKITTPRNFDCIGVSQGHLYALHRDSERNDYRLSVWALEDYDKHKWILKHTVTALEMFGTRKFYIVHGTHPEHSSIFLTMGACRDFLSYNADDREVHTIDTLGPDSTRTYPYMPYFSNNWLADGH</sequence>
<dbReference type="EMBL" id="OZ075121">
    <property type="protein sequence ID" value="CAL4902123.1"/>
    <property type="molecule type" value="Genomic_DNA"/>
</dbReference>
<dbReference type="SUPFAM" id="SSF50965">
    <property type="entry name" value="Galactose oxidase, central domain"/>
    <property type="match status" value="1"/>
</dbReference>
<protein>
    <recommendedName>
        <fullName evidence="1">F-box domain-containing protein</fullName>
    </recommendedName>
</protein>
<dbReference type="PROSITE" id="PS50181">
    <property type="entry name" value="FBOX"/>
    <property type="match status" value="1"/>
</dbReference>
<dbReference type="InterPro" id="IPR017451">
    <property type="entry name" value="F-box-assoc_interact_dom"/>
</dbReference>
<dbReference type="Pfam" id="PF00646">
    <property type="entry name" value="F-box"/>
    <property type="match status" value="1"/>
</dbReference>
<evidence type="ECO:0000313" key="3">
    <source>
        <dbReference type="Proteomes" id="UP001497457"/>
    </source>
</evidence>
<dbReference type="Pfam" id="PF08268">
    <property type="entry name" value="FBA_3"/>
    <property type="match status" value="1"/>
</dbReference>
<reference evidence="2 3" key="2">
    <citation type="submission" date="2024-10" db="EMBL/GenBank/DDBJ databases">
        <authorList>
            <person name="Ryan C."/>
        </authorList>
    </citation>
    <scope>NUCLEOTIDE SEQUENCE [LARGE SCALE GENOMIC DNA]</scope>
</reference>
<organism evidence="2 3">
    <name type="scientific">Urochloa decumbens</name>
    <dbReference type="NCBI Taxonomy" id="240449"/>
    <lineage>
        <taxon>Eukaryota</taxon>
        <taxon>Viridiplantae</taxon>
        <taxon>Streptophyta</taxon>
        <taxon>Embryophyta</taxon>
        <taxon>Tracheophyta</taxon>
        <taxon>Spermatophyta</taxon>
        <taxon>Magnoliopsida</taxon>
        <taxon>Liliopsida</taxon>
        <taxon>Poales</taxon>
        <taxon>Poaceae</taxon>
        <taxon>PACMAD clade</taxon>
        <taxon>Panicoideae</taxon>
        <taxon>Panicodae</taxon>
        <taxon>Paniceae</taxon>
        <taxon>Melinidinae</taxon>
        <taxon>Urochloa</taxon>
    </lineage>
</organism>
<name>A0ABC8W3X9_9POAL</name>
<keyword evidence="3" id="KW-1185">Reference proteome</keyword>